<evidence type="ECO:0000313" key="2">
    <source>
        <dbReference type="Proteomes" id="UP000646776"/>
    </source>
</evidence>
<accession>A0A918H2U0</accession>
<protein>
    <submittedName>
        <fullName evidence="1">Uncharacterized protein</fullName>
    </submittedName>
</protein>
<dbReference type="EMBL" id="BMSA01000001">
    <property type="protein sequence ID" value="GGT31903.1"/>
    <property type="molecule type" value="Genomic_DNA"/>
</dbReference>
<proteinExistence type="predicted"/>
<name>A0A918H2U0_9ACTN</name>
<reference evidence="1" key="2">
    <citation type="submission" date="2020-09" db="EMBL/GenBank/DDBJ databases">
        <authorList>
            <person name="Sun Q."/>
            <person name="Ohkuma M."/>
        </authorList>
    </citation>
    <scope>NUCLEOTIDE SEQUENCE</scope>
    <source>
        <strain evidence="1">JCM 4125</strain>
    </source>
</reference>
<keyword evidence="2" id="KW-1185">Reference proteome</keyword>
<organism evidence="1 2">
    <name type="scientific">Streptomyces phaeofaciens</name>
    <dbReference type="NCBI Taxonomy" id="68254"/>
    <lineage>
        <taxon>Bacteria</taxon>
        <taxon>Bacillati</taxon>
        <taxon>Actinomycetota</taxon>
        <taxon>Actinomycetes</taxon>
        <taxon>Kitasatosporales</taxon>
        <taxon>Streptomycetaceae</taxon>
        <taxon>Streptomyces</taxon>
    </lineage>
</organism>
<comment type="caution">
    <text evidence="1">The sequence shown here is derived from an EMBL/GenBank/DDBJ whole genome shotgun (WGS) entry which is preliminary data.</text>
</comment>
<evidence type="ECO:0000313" key="1">
    <source>
        <dbReference type="EMBL" id="GGT31903.1"/>
    </source>
</evidence>
<sequence length="63" mass="7002">MVIRGPVTPPFRYFGIPQDALEESSDMLFGGRFDARIPADIKTLDIDLHTTSENIGRRVIVGV</sequence>
<dbReference type="AlphaFoldDB" id="A0A918H2U0"/>
<dbReference type="Proteomes" id="UP000646776">
    <property type="component" value="Unassembled WGS sequence"/>
</dbReference>
<gene>
    <name evidence="1" type="ORF">GCM10010226_05080</name>
</gene>
<reference evidence="1" key="1">
    <citation type="journal article" date="2014" name="Int. J. Syst. Evol. Microbiol.">
        <title>Complete genome sequence of Corynebacterium casei LMG S-19264T (=DSM 44701T), isolated from a smear-ripened cheese.</title>
        <authorList>
            <consortium name="US DOE Joint Genome Institute (JGI-PGF)"/>
            <person name="Walter F."/>
            <person name="Albersmeier A."/>
            <person name="Kalinowski J."/>
            <person name="Ruckert C."/>
        </authorList>
    </citation>
    <scope>NUCLEOTIDE SEQUENCE</scope>
    <source>
        <strain evidence="1">JCM 4125</strain>
    </source>
</reference>